<evidence type="ECO:0000313" key="2">
    <source>
        <dbReference type="EMBL" id="JAU46802.1"/>
    </source>
</evidence>
<feature type="compositionally biased region" description="Polar residues" evidence="1">
    <location>
        <begin position="79"/>
        <end position="88"/>
    </location>
</feature>
<organism evidence="2">
    <name type="scientific">Noccaea caerulescens</name>
    <name type="common">Alpine penny-cress</name>
    <name type="synonym">Thlaspi caerulescens</name>
    <dbReference type="NCBI Taxonomy" id="107243"/>
    <lineage>
        <taxon>Eukaryota</taxon>
        <taxon>Viridiplantae</taxon>
        <taxon>Streptophyta</taxon>
        <taxon>Embryophyta</taxon>
        <taxon>Tracheophyta</taxon>
        <taxon>Spermatophyta</taxon>
        <taxon>Magnoliopsida</taxon>
        <taxon>eudicotyledons</taxon>
        <taxon>Gunneridae</taxon>
        <taxon>Pentapetalae</taxon>
        <taxon>rosids</taxon>
        <taxon>malvids</taxon>
        <taxon>Brassicales</taxon>
        <taxon>Brassicaceae</taxon>
        <taxon>Coluteocarpeae</taxon>
        <taxon>Noccaea</taxon>
    </lineage>
</organism>
<sequence>MRCTSDVFPTPESPTTNTRTCPHNGAKICSLFSLSRSLQNFIFFLCCLITRWKKKKESNTVQSSLIVQPKSRRRRSFQKHSWQPSDSSQWKSFMISITETNQNPRKSIWPLISSPLNLTESIKKIAKIDRKKQRIYDDYSRGFQINYQRNQASLKKIYPPQESIK</sequence>
<dbReference type="AlphaFoldDB" id="A0A1J3FRT5"/>
<dbReference type="EMBL" id="GEVK01006030">
    <property type="protein sequence ID" value="JAU46802.1"/>
    <property type="molecule type" value="Transcribed_RNA"/>
</dbReference>
<accession>A0A1J3FRT5</accession>
<feature type="region of interest" description="Disordered" evidence="1">
    <location>
        <begin position="69"/>
        <end position="88"/>
    </location>
</feature>
<proteinExistence type="predicted"/>
<protein>
    <submittedName>
        <fullName evidence="2">Uncharacterized protein</fullName>
    </submittedName>
</protein>
<reference evidence="2" key="1">
    <citation type="submission" date="2016-07" db="EMBL/GenBank/DDBJ databases">
        <title>De novo transcriptome assembly of four accessions of the metal hyperaccumulator plant Noccaea caerulescens.</title>
        <authorList>
            <person name="Blande D."/>
            <person name="Halimaa P."/>
            <person name="Tervahauta A.I."/>
            <person name="Aarts M.G."/>
            <person name="Karenlampi S.O."/>
        </authorList>
    </citation>
    <scope>NUCLEOTIDE SEQUENCE</scope>
</reference>
<evidence type="ECO:0000256" key="1">
    <source>
        <dbReference type="SAM" id="MobiDB-lite"/>
    </source>
</evidence>
<gene>
    <name evidence="2" type="ORF">LC_TR2623_c14_g1_i1_g.8647</name>
</gene>
<name>A0A1J3FRT5_NOCCA</name>